<gene>
    <name evidence="3" type="ORF">PPROV_000788300</name>
</gene>
<dbReference type="Proteomes" id="UP000660262">
    <property type="component" value="Unassembled WGS sequence"/>
</dbReference>
<feature type="transmembrane region" description="Helical" evidence="2">
    <location>
        <begin position="182"/>
        <end position="200"/>
    </location>
</feature>
<dbReference type="OrthoDB" id="10643247at2759"/>
<dbReference type="AlphaFoldDB" id="A0A830HNW3"/>
<keyword evidence="2" id="KW-0812">Transmembrane</keyword>
<reference evidence="3" key="1">
    <citation type="submission" date="2020-10" db="EMBL/GenBank/DDBJ databases">
        <title>Unveiling of a novel bifunctional photoreceptor, Dualchrome1, isolated from a cosmopolitan green alga.</title>
        <authorList>
            <person name="Suzuki S."/>
            <person name="Kawachi M."/>
        </authorList>
    </citation>
    <scope>NUCLEOTIDE SEQUENCE</scope>
    <source>
        <strain evidence="3">NIES 2893</strain>
    </source>
</reference>
<sequence length="249" mass="27205">MVAEIGPQFRHGRSCITSHLSTHLARNPDANFKSWIASLHPENVTLDPRLDNANPEENEWLAIWAEAVSGRDTDAEVGGDEPATLTDAEAQTTSARQAQPLRGWGGLVDISLGVGLSLAAGGLAGGTELFYACVLWTARGAYAAYQSAAAMDGVLRIFAAIPGLVALVCWLVAWALLVFQSVFQELFSVFGLFVTVVVSLNPRQAWSQYESLRRIGKRVRCVAMRTLKTGRTERRILTEYVRTSMPTLR</sequence>
<dbReference type="EMBL" id="BNJQ01000023">
    <property type="protein sequence ID" value="GHP09146.1"/>
    <property type="molecule type" value="Genomic_DNA"/>
</dbReference>
<organism evidence="3 4">
    <name type="scientific">Pycnococcus provasolii</name>
    <dbReference type="NCBI Taxonomy" id="41880"/>
    <lineage>
        <taxon>Eukaryota</taxon>
        <taxon>Viridiplantae</taxon>
        <taxon>Chlorophyta</taxon>
        <taxon>Pseudoscourfieldiophyceae</taxon>
        <taxon>Pseudoscourfieldiales</taxon>
        <taxon>Pycnococcaceae</taxon>
        <taxon>Pycnococcus</taxon>
    </lineage>
</organism>
<keyword evidence="2" id="KW-0472">Membrane</keyword>
<accession>A0A830HNW3</accession>
<protein>
    <submittedName>
        <fullName evidence="3">Uncharacterized protein</fullName>
    </submittedName>
</protein>
<name>A0A830HNW3_9CHLO</name>
<feature type="transmembrane region" description="Helical" evidence="2">
    <location>
        <begin position="157"/>
        <end position="176"/>
    </location>
</feature>
<comment type="caution">
    <text evidence="3">The sequence shown here is derived from an EMBL/GenBank/DDBJ whole genome shotgun (WGS) entry which is preliminary data.</text>
</comment>
<keyword evidence="2" id="KW-1133">Transmembrane helix</keyword>
<evidence type="ECO:0000313" key="4">
    <source>
        <dbReference type="Proteomes" id="UP000660262"/>
    </source>
</evidence>
<proteinExistence type="predicted"/>
<feature type="region of interest" description="Disordered" evidence="1">
    <location>
        <begin position="73"/>
        <end position="92"/>
    </location>
</feature>
<keyword evidence="4" id="KW-1185">Reference proteome</keyword>
<evidence type="ECO:0000313" key="3">
    <source>
        <dbReference type="EMBL" id="GHP09146.1"/>
    </source>
</evidence>
<evidence type="ECO:0000256" key="1">
    <source>
        <dbReference type="SAM" id="MobiDB-lite"/>
    </source>
</evidence>
<evidence type="ECO:0000256" key="2">
    <source>
        <dbReference type="SAM" id="Phobius"/>
    </source>
</evidence>